<keyword evidence="5 9" id="KW-0418">Kinase</keyword>
<dbReference type="InterPro" id="IPR036890">
    <property type="entry name" value="HATPase_C_sf"/>
</dbReference>
<evidence type="ECO:0000256" key="5">
    <source>
        <dbReference type="ARBA" id="ARBA00022777"/>
    </source>
</evidence>
<dbReference type="PANTHER" id="PTHR44936:SF10">
    <property type="entry name" value="SENSOR PROTEIN RSTB"/>
    <property type="match status" value="1"/>
</dbReference>
<comment type="caution">
    <text evidence="9">The sequence shown here is derived from an EMBL/GenBank/DDBJ whole genome shotgun (WGS) entry which is preliminary data.</text>
</comment>
<gene>
    <name evidence="9" type="ORF">FY004_19480</name>
</gene>
<evidence type="ECO:0000313" key="10">
    <source>
        <dbReference type="Proteomes" id="UP000323242"/>
    </source>
</evidence>
<feature type="region of interest" description="Disordered" evidence="7">
    <location>
        <begin position="450"/>
        <end position="505"/>
    </location>
</feature>
<reference evidence="9 10" key="1">
    <citation type="submission" date="2019-08" db="EMBL/GenBank/DDBJ databases">
        <title>Draft genome for granaticin producer strain Streptomyces parvus C05.</title>
        <authorList>
            <person name="Gonzalez-Pimentel J.L."/>
        </authorList>
    </citation>
    <scope>NUCLEOTIDE SEQUENCE [LARGE SCALE GENOMIC DNA]</scope>
    <source>
        <strain evidence="9 10">C05</strain>
    </source>
</reference>
<comment type="catalytic activity">
    <reaction evidence="1">
        <text>ATP + protein L-histidine = ADP + protein N-phospho-L-histidine.</text>
        <dbReference type="EC" id="2.7.13.3"/>
    </reaction>
</comment>
<dbReference type="SUPFAM" id="SSF55874">
    <property type="entry name" value="ATPase domain of HSP90 chaperone/DNA topoisomerase II/histidine kinase"/>
    <property type="match status" value="2"/>
</dbReference>
<organism evidence="9 10">
    <name type="scientific">Streptomyces parvus</name>
    <dbReference type="NCBI Taxonomy" id="66428"/>
    <lineage>
        <taxon>Bacteria</taxon>
        <taxon>Bacillati</taxon>
        <taxon>Actinomycetota</taxon>
        <taxon>Actinomycetes</taxon>
        <taxon>Kitasatosporales</taxon>
        <taxon>Streptomycetaceae</taxon>
        <taxon>Streptomyces</taxon>
    </lineage>
</organism>
<dbReference type="EMBL" id="VSZQ01000101">
    <property type="protein sequence ID" value="TYR61196.1"/>
    <property type="molecule type" value="Genomic_DNA"/>
</dbReference>
<dbReference type="Pfam" id="PF02518">
    <property type="entry name" value="HATPase_c"/>
    <property type="match status" value="1"/>
</dbReference>
<proteinExistence type="predicted"/>
<dbReference type="AlphaFoldDB" id="A0A5D4J896"/>
<dbReference type="EC" id="2.7.13.3" evidence="2"/>
<dbReference type="GO" id="GO:0005524">
    <property type="term" value="F:ATP binding"/>
    <property type="evidence" value="ECO:0007669"/>
    <property type="project" value="UniProtKB-KW"/>
</dbReference>
<dbReference type="InterPro" id="IPR003594">
    <property type="entry name" value="HATPase_dom"/>
</dbReference>
<accession>A0A5D4J896</accession>
<evidence type="ECO:0000256" key="6">
    <source>
        <dbReference type="ARBA" id="ARBA00022840"/>
    </source>
</evidence>
<evidence type="ECO:0000256" key="4">
    <source>
        <dbReference type="ARBA" id="ARBA00022741"/>
    </source>
</evidence>
<name>A0A5D4J896_9ACTN</name>
<dbReference type="PROSITE" id="PS50109">
    <property type="entry name" value="HIS_KIN"/>
    <property type="match status" value="1"/>
</dbReference>
<dbReference type="InterPro" id="IPR050980">
    <property type="entry name" value="2C_sensor_his_kinase"/>
</dbReference>
<dbReference type="Gene3D" id="3.30.565.10">
    <property type="entry name" value="Histidine kinase-like ATPase, C-terminal domain"/>
    <property type="match status" value="2"/>
</dbReference>
<evidence type="ECO:0000259" key="8">
    <source>
        <dbReference type="PROSITE" id="PS50109"/>
    </source>
</evidence>
<evidence type="ECO:0000313" key="9">
    <source>
        <dbReference type="EMBL" id="TYR61196.1"/>
    </source>
</evidence>
<dbReference type="Proteomes" id="UP000323242">
    <property type="component" value="Unassembled WGS sequence"/>
</dbReference>
<keyword evidence="4" id="KW-0547">Nucleotide-binding</keyword>
<keyword evidence="10" id="KW-1185">Reference proteome</keyword>
<dbReference type="SMART" id="SM00387">
    <property type="entry name" value="HATPase_c"/>
    <property type="match status" value="1"/>
</dbReference>
<dbReference type="InterPro" id="IPR005467">
    <property type="entry name" value="His_kinase_dom"/>
</dbReference>
<sequence length="791" mass="87459">MDDFRFTVDTHLFRELGELLVGRDSTALIELIKNAYDADATRVQVRGVDLAKSGTIEIIDDGNGMTGEVFKGAFLRIAGRYKEGGSRRSPLYGRRYTGAKGVGRLSAHKLARRLEVTSVPNADVFNAEHIESLAGVRAQIDWDALENLNETLDTATNGLKVEVLASPAQGFSGTTLKLSSLKSSWQTAQLNRFLDELHSARPAPELVSAPGRNIVSEDTLIGEVQPSSTGPNDPGFQIITEGDLHTGESLWAELISRSHWLLEIDATGPLVQYSIQPTRAYSERLSDSRSYVFTRAHPAPSAGPRFKARIYAREGSLGTKNRASELIRFNSRRGGVRVYLEGFRVLPYGGRRDDWLGLDRDYARKPRTFEIDLAEASSSVLLPQENEGFLSQGNDQYFGAVFLTADGAESLRPVVNREGFVEDESFEVLRDLTRTGIDLVTRARAANLRERQARDEAEEEVYLQSRLAQGNPQDSEDETQAKSAAEERADQTPTPDRPKSTVKRPLITARQELTILGDTPNLPQEARVQVERAQVAVELAESRERAWDEERTMLRVLAGVGLQFAAFVHEINGILGQANTVRELANFLVSASPMERRQILSQLSDAVDQLVQSLARQSSYLTDVVGPDARRRRRRMRLPEIVSSSTQLLSKTIRERGIHLTLDLESRAKTPPMFPAEMTVIMTNLLTNAVKAIGDNGKLIVSGYEDGTGNTIIRVENTGNRVDLADSERWFQPFESTTTEIDVVLGQGLGLGLPITRRIIEEYGGKIYFTKPTAGFATAVQISLPPRGVKA</sequence>
<keyword evidence="3" id="KW-0808">Transferase</keyword>
<evidence type="ECO:0000256" key="3">
    <source>
        <dbReference type="ARBA" id="ARBA00022679"/>
    </source>
</evidence>
<dbReference type="GO" id="GO:0004673">
    <property type="term" value="F:protein histidine kinase activity"/>
    <property type="evidence" value="ECO:0007669"/>
    <property type="project" value="UniProtKB-EC"/>
</dbReference>
<evidence type="ECO:0000256" key="7">
    <source>
        <dbReference type="SAM" id="MobiDB-lite"/>
    </source>
</evidence>
<evidence type="ECO:0000256" key="1">
    <source>
        <dbReference type="ARBA" id="ARBA00000085"/>
    </source>
</evidence>
<protein>
    <recommendedName>
        <fullName evidence="2">histidine kinase</fullName>
        <ecNumber evidence="2">2.7.13.3</ecNumber>
    </recommendedName>
</protein>
<dbReference type="Pfam" id="PF13589">
    <property type="entry name" value="HATPase_c_3"/>
    <property type="match status" value="1"/>
</dbReference>
<evidence type="ECO:0000256" key="2">
    <source>
        <dbReference type="ARBA" id="ARBA00012438"/>
    </source>
</evidence>
<feature type="domain" description="Histidine kinase" evidence="8">
    <location>
        <begin position="566"/>
        <end position="788"/>
    </location>
</feature>
<keyword evidence="6" id="KW-0067">ATP-binding</keyword>
<dbReference type="RefSeq" id="WP_148903297.1">
    <property type="nucleotide sequence ID" value="NZ_VSZQ01000101.1"/>
</dbReference>
<dbReference type="PANTHER" id="PTHR44936">
    <property type="entry name" value="SENSOR PROTEIN CREC"/>
    <property type="match status" value="1"/>
</dbReference>